<gene>
    <name evidence="2" type="ORF">KCU76_g9045</name>
</gene>
<dbReference type="OrthoDB" id="3863403at2759"/>
<feature type="region of interest" description="Disordered" evidence="1">
    <location>
        <begin position="1"/>
        <end position="22"/>
    </location>
</feature>
<proteinExistence type="predicted"/>
<evidence type="ECO:0000313" key="3">
    <source>
        <dbReference type="Proteomes" id="UP000779574"/>
    </source>
</evidence>
<organism evidence="2 3">
    <name type="scientific">Aureobasidium melanogenum</name>
    <name type="common">Aureobasidium pullulans var. melanogenum</name>
    <dbReference type="NCBI Taxonomy" id="46634"/>
    <lineage>
        <taxon>Eukaryota</taxon>
        <taxon>Fungi</taxon>
        <taxon>Dikarya</taxon>
        <taxon>Ascomycota</taxon>
        <taxon>Pezizomycotina</taxon>
        <taxon>Dothideomycetes</taxon>
        <taxon>Dothideomycetidae</taxon>
        <taxon>Dothideales</taxon>
        <taxon>Saccotheciaceae</taxon>
        <taxon>Aureobasidium</taxon>
    </lineage>
</organism>
<reference evidence="2" key="2">
    <citation type="submission" date="2021-08" db="EMBL/GenBank/DDBJ databases">
        <authorList>
            <person name="Gostincar C."/>
            <person name="Sun X."/>
            <person name="Song Z."/>
            <person name="Gunde-Cimerman N."/>
        </authorList>
    </citation>
    <scope>NUCLEOTIDE SEQUENCE</scope>
    <source>
        <strain evidence="2">EXF-9911</strain>
    </source>
</reference>
<name>A0A9P8J7W2_AURME</name>
<evidence type="ECO:0000256" key="1">
    <source>
        <dbReference type="SAM" id="MobiDB-lite"/>
    </source>
</evidence>
<dbReference type="AlphaFoldDB" id="A0A9P8J7W2"/>
<feature type="compositionally biased region" description="Basic and acidic residues" evidence="1">
    <location>
        <begin position="10"/>
        <end position="20"/>
    </location>
</feature>
<evidence type="ECO:0000313" key="2">
    <source>
        <dbReference type="EMBL" id="KAG9689206.1"/>
    </source>
</evidence>
<protein>
    <submittedName>
        <fullName evidence="2">Uncharacterized protein</fullName>
    </submittedName>
</protein>
<dbReference type="Proteomes" id="UP000779574">
    <property type="component" value="Unassembled WGS sequence"/>
</dbReference>
<comment type="caution">
    <text evidence="2">The sequence shown here is derived from an EMBL/GenBank/DDBJ whole genome shotgun (WGS) entry which is preliminary data.</text>
</comment>
<sequence>MDASEPTPEEADKLNPDKIPEPPWSELVSELVKVINTLQSADEKVHSKWLFHTRKQIQEVKTHIKQREHDIERTSELFLKLHEDFARWNSEKVQAVANLKDMELLAQVLEKLSLKTGDDMQPIIQELESLQLSNVTRAYFLGLLKHMANRDKEWAKVVNMWETFESSPSRPNKAMIEIMRNVQEIFMKDDDFLKHLYKEPRMGNASAAAPDSEAVVNMAQTAEDVVAAFEKGPQKRISNAARNQLRLAQSHISAIIDNIDECQTVNNELRKLFQERELYSMNLDESILERLQKVQDLLDKFSKLLEKERERQGKDSQAWQKLINKIDKDLEQQSMEEN</sequence>
<feature type="non-terminal residue" evidence="2">
    <location>
        <position position="1"/>
    </location>
</feature>
<dbReference type="EMBL" id="JAHFXF010000366">
    <property type="protein sequence ID" value="KAG9689206.1"/>
    <property type="molecule type" value="Genomic_DNA"/>
</dbReference>
<accession>A0A9P8J7W2</accession>
<reference evidence="2" key="1">
    <citation type="journal article" date="2021" name="J Fungi (Basel)">
        <title>Virulence traits and population genomics of the black yeast Aureobasidium melanogenum.</title>
        <authorList>
            <person name="Cernosa A."/>
            <person name="Sun X."/>
            <person name="Gostincar C."/>
            <person name="Fang C."/>
            <person name="Gunde-Cimerman N."/>
            <person name="Song Z."/>
        </authorList>
    </citation>
    <scope>NUCLEOTIDE SEQUENCE</scope>
    <source>
        <strain evidence="2">EXF-9911</strain>
    </source>
</reference>